<dbReference type="InterPro" id="IPR027450">
    <property type="entry name" value="AlkB-like"/>
</dbReference>
<feature type="region of interest" description="Disordered" evidence="1">
    <location>
        <begin position="1"/>
        <end position="44"/>
    </location>
</feature>
<dbReference type="EMBL" id="KZ819189">
    <property type="protein sequence ID" value="PWZ01835.1"/>
    <property type="molecule type" value="Genomic_DNA"/>
</dbReference>
<keyword evidence="4" id="KW-1185">Reference proteome</keyword>
<dbReference type="STRING" id="1882483.A0A317XU74"/>
<accession>A0A317XU74</accession>
<dbReference type="GO" id="GO:0005759">
    <property type="term" value="C:mitochondrial matrix"/>
    <property type="evidence" value="ECO:0007669"/>
    <property type="project" value="TreeGrafter"/>
</dbReference>
<dbReference type="GO" id="GO:0016706">
    <property type="term" value="F:2-oxoglutarate-dependent dioxygenase activity"/>
    <property type="evidence" value="ECO:0007669"/>
    <property type="project" value="TreeGrafter"/>
</dbReference>
<organism evidence="3 4">
    <name type="scientific">Testicularia cyperi</name>
    <dbReference type="NCBI Taxonomy" id="1882483"/>
    <lineage>
        <taxon>Eukaryota</taxon>
        <taxon>Fungi</taxon>
        <taxon>Dikarya</taxon>
        <taxon>Basidiomycota</taxon>
        <taxon>Ustilaginomycotina</taxon>
        <taxon>Ustilaginomycetes</taxon>
        <taxon>Ustilaginales</taxon>
        <taxon>Anthracoideaceae</taxon>
        <taxon>Testicularia</taxon>
    </lineage>
</organism>
<dbReference type="SUPFAM" id="SSF51197">
    <property type="entry name" value="Clavaminate synthase-like"/>
    <property type="match status" value="1"/>
</dbReference>
<dbReference type="Gene3D" id="2.60.120.590">
    <property type="entry name" value="Alpha-ketoglutarate-dependent dioxygenase AlkB-like"/>
    <property type="match status" value="1"/>
</dbReference>
<feature type="domain" description="Fe2OG dioxygenase" evidence="2">
    <location>
        <begin position="167"/>
        <end position="276"/>
    </location>
</feature>
<dbReference type="GO" id="GO:0006631">
    <property type="term" value="P:fatty acid metabolic process"/>
    <property type="evidence" value="ECO:0007669"/>
    <property type="project" value="TreeGrafter"/>
</dbReference>
<sequence>MNELNSDVESDRDSLFDSDISGNGDAQTELTPGSSRPNDSSDGNAPDISGLFFFPNLLPRGLHDQVLQSVAACGYFVLDFEDVETLGERRGSSNYARNPRNQVMLFGRSHLGEIQSGITGNGAARNESGSGLPEWSEDLITRLRVLVEGQAEVPSDVKEMLFPTDRRISRQLILNLYTRGEGLFPHVDLVNRFADGIMLCSFGPTGTGTVMDFYHDDGRQRHLYLPSGSVLILSKEARYDWKHGITARDSDLVQFENVTHEVRRSIRLSITIRAMLPGADIVGEE</sequence>
<dbReference type="InterPro" id="IPR005123">
    <property type="entry name" value="Oxoglu/Fe-dep_dioxygenase_dom"/>
</dbReference>
<dbReference type="GO" id="GO:0006974">
    <property type="term" value="P:DNA damage response"/>
    <property type="evidence" value="ECO:0007669"/>
    <property type="project" value="InterPro"/>
</dbReference>
<evidence type="ECO:0000313" key="3">
    <source>
        <dbReference type="EMBL" id="PWZ01835.1"/>
    </source>
</evidence>
<dbReference type="Proteomes" id="UP000246740">
    <property type="component" value="Unassembled WGS sequence"/>
</dbReference>
<feature type="compositionally biased region" description="Polar residues" evidence="1">
    <location>
        <begin position="20"/>
        <end position="43"/>
    </location>
</feature>
<gene>
    <name evidence="3" type="ORF">BCV70DRAFT_210111</name>
</gene>
<reference evidence="3 4" key="1">
    <citation type="journal article" date="2018" name="Mol. Biol. Evol.">
        <title>Broad Genomic Sampling Reveals a Smut Pathogenic Ancestry of the Fungal Clade Ustilaginomycotina.</title>
        <authorList>
            <person name="Kijpornyongpan T."/>
            <person name="Mondo S.J."/>
            <person name="Barry K."/>
            <person name="Sandor L."/>
            <person name="Lee J."/>
            <person name="Lipzen A."/>
            <person name="Pangilinan J."/>
            <person name="LaButti K."/>
            <person name="Hainaut M."/>
            <person name="Henrissat B."/>
            <person name="Grigoriev I.V."/>
            <person name="Spatafora J.W."/>
            <person name="Aime M.C."/>
        </authorList>
    </citation>
    <scope>NUCLEOTIDE SEQUENCE [LARGE SCALE GENOMIC DNA]</scope>
    <source>
        <strain evidence="3 4">MCA 3645</strain>
    </source>
</reference>
<protein>
    <recommendedName>
        <fullName evidence="2">Fe2OG dioxygenase domain-containing protein</fullName>
    </recommendedName>
</protein>
<dbReference type="Pfam" id="PF13532">
    <property type="entry name" value="2OG-FeII_Oxy_2"/>
    <property type="match status" value="1"/>
</dbReference>
<dbReference type="InterPro" id="IPR032870">
    <property type="entry name" value="ALKBH7-like"/>
</dbReference>
<dbReference type="PROSITE" id="PS51471">
    <property type="entry name" value="FE2OG_OXY"/>
    <property type="match status" value="1"/>
</dbReference>
<dbReference type="OrthoDB" id="412814at2759"/>
<dbReference type="PANTHER" id="PTHR21052:SF0">
    <property type="entry name" value="ALPHA-KETOGLUTARATE-DEPENDENT DIOXYGENASE ALKB HOMOLOG 7, MITOCHONDRIAL"/>
    <property type="match status" value="1"/>
</dbReference>
<dbReference type="AlphaFoldDB" id="A0A317XU74"/>
<evidence type="ECO:0000313" key="4">
    <source>
        <dbReference type="Proteomes" id="UP000246740"/>
    </source>
</evidence>
<evidence type="ECO:0000259" key="2">
    <source>
        <dbReference type="PROSITE" id="PS51471"/>
    </source>
</evidence>
<name>A0A317XU74_9BASI</name>
<dbReference type="PANTHER" id="PTHR21052">
    <property type="entry name" value="SPERMATOGENESIS ASSOCIATED 11-RELATED"/>
    <property type="match status" value="1"/>
</dbReference>
<dbReference type="InterPro" id="IPR037151">
    <property type="entry name" value="AlkB-like_sf"/>
</dbReference>
<evidence type="ECO:0000256" key="1">
    <source>
        <dbReference type="SAM" id="MobiDB-lite"/>
    </source>
</evidence>
<dbReference type="InParanoid" id="A0A317XU74"/>
<proteinExistence type="predicted"/>